<dbReference type="Pfam" id="PF22570">
    <property type="entry name" value="LiaF-TM"/>
    <property type="match status" value="1"/>
</dbReference>
<keyword evidence="1" id="KW-0472">Membrane</keyword>
<protein>
    <recommendedName>
        <fullName evidence="2">LiaF transmembrane domain-containing protein</fullName>
    </recommendedName>
</protein>
<accession>A0A3G3K4J2</accession>
<keyword evidence="1" id="KW-1133">Transmembrane helix</keyword>
<evidence type="ECO:0000313" key="3">
    <source>
        <dbReference type="EMBL" id="AYQ75413.1"/>
    </source>
</evidence>
<name>A0A3G3K4J2_9BACL</name>
<proteinExistence type="predicted"/>
<sequence>MHMRSGNGLAVLLIAFGALLILGKLGIFGFLMGLLIPILIVGLGVMAWRNGNRFLGGVIGLIGGLMLLGKLSFLFVWAAAIALIFFGVSMIRRRAGTRV</sequence>
<dbReference type="InterPro" id="IPR054331">
    <property type="entry name" value="LiaF_TM"/>
</dbReference>
<gene>
    <name evidence="3" type="ORF">EAV92_01055</name>
</gene>
<organism evidence="3 4">
    <name type="scientific">Cohnella candidum</name>
    <dbReference type="NCBI Taxonomy" id="2674991"/>
    <lineage>
        <taxon>Bacteria</taxon>
        <taxon>Bacillati</taxon>
        <taxon>Bacillota</taxon>
        <taxon>Bacilli</taxon>
        <taxon>Bacillales</taxon>
        <taxon>Paenibacillaceae</taxon>
        <taxon>Cohnella</taxon>
    </lineage>
</organism>
<dbReference type="AlphaFoldDB" id="A0A3G3K4J2"/>
<feature type="transmembrane region" description="Helical" evidence="1">
    <location>
        <begin position="54"/>
        <end position="86"/>
    </location>
</feature>
<feature type="domain" description="LiaF transmembrane" evidence="2">
    <location>
        <begin position="10"/>
        <end position="95"/>
    </location>
</feature>
<feature type="transmembrane region" description="Helical" evidence="1">
    <location>
        <begin position="30"/>
        <end position="48"/>
    </location>
</feature>
<dbReference type="Proteomes" id="UP000269097">
    <property type="component" value="Chromosome"/>
</dbReference>
<dbReference type="EMBL" id="CP033433">
    <property type="protein sequence ID" value="AYQ75413.1"/>
    <property type="molecule type" value="Genomic_DNA"/>
</dbReference>
<reference evidence="3 4" key="1">
    <citation type="submission" date="2018-10" db="EMBL/GenBank/DDBJ databases">
        <title>Genome Sequence of Cohnella sp.</title>
        <authorList>
            <person name="Srinivasan S."/>
            <person name="Kim M.K."/>
        </authorList>
    </citation>
    <scope>NUCLEOTIDE SEQUENCE [LARGE SCALE GENOMIC DNA]</scope>
    <source>
        <strain evidence="3 4">18JY8-7</strain>
    </source>
</reference>
<evidence type="ECO:0000256" key="1">
    <source>
        <dbReference type="SAM" id="Phobius"/>
    </source>
</evidence>
<keyword evidence="1" id="KW-0812">Transmembrane</keyword>
<dbReference type="KEGG" id="coh:EAV92_01055"/>
<evidence type="ECO:0000313" key="4">
    <source>
        <dbReference type="Proteomes" id="UP000269097"/>
    </source>
</evidence>
<evidence type="ECO:0000259" key="2">
    <source>
        <dbReference type="Pfam" id="PF22570"/>
    </source>
</evidence>
<keyword evidence="4" id="KW-1185">Reference proteome</keyword>
<feature type="transmembrane region" description="Helical" evidence="1">
    <location>
        <begin position="6"/>
        <end position="23"/>
    </location>
</feature>